<sequence>MSVTANTATTNTAAATSTKSLVVGGLTATAIAAVATTAVAGLGKLAGNSLAVNGAPIQLSGFAMLTVVFSGLGLILALVLARKARSPRTAFVRTTLVLTALSLVPDLVVDAAVSTRLLLIVAHLVAAAIVIPAIARRLHV</sequence>
<keyword evidence="1" id="KW-0812">Transmembrane</keyword>
<dbReference type="InterPro" id="IPR045713">
    <property type="entry name" value="DUF6069"/>
</dbReference>
<feature type="transmembrane region" description="Helical" evidence="1">
    <location>
        <begin position="90"/>
        <end position="109"/>
    </location>
</feature>
<dbReference type="KEGG" id="amog:QRX60_50980"/>
<keyword evidence="3" id="KW-1185">Reference proteome</keyword>
<dbReference type="Pfam" id="PF19545">
    <property type="entry name" value="DUF6069"/>
    <property type="match status" value="1"/>
</dbReference>
<protein>
    <submittedName>
        <fullName evidence="2">DUF6069 family protein</fullName>
    </submittedName>
</protein>
<feature type="transmembrane region" description="Helical" evidence="1">
    <location>
        <begin position="21"/>
        <end position="42"/>
    </location>
</feature>
<evidence type="ECO:0000313" key="3">
    <source>
        <dbReference type="Proteomes" id="UP001239397"/>
    </source>
</evidence>
<accession>A0A9Y2JPF2</accession>
<reference evidence="2 3" key="1">
    <citation type="submission" date="2023-06" db="EMBL/GenBank/DDBJ databases">
        <authorList>
            <person name="Oyuntsetseg B."/>
            <person name="Kim S.B."/>
        </authorList>
    </citation>
    <scope>NUCLEOTIDE SEQUENCE [LARGE SCALE GENOMIC DNA]</scope>
    <source>
        <strain evidence="2 3">4-36</strain>
    </source>
</reference>
<gene>
    <name evidence="2" type="ORF">QRX60_50980</name>
</gene>
<dbReference type="Proteomes" id="UP001239397">
    <property type="component" value="Chromosome"/>
</dbReference>
<evidence type="ECO:0000256" key="1">
    <source>
        <dbReference type="SAM" id="Phobius"/>
    </source>
</evidence>
<keyword evidence="1" id="KW-0472">Membrane</keyword>
<feature type="transmembrane region" description="Helical" evidence="1">
    <location>
        <begin position="115"/>
        <end position="135"/>
    </location>
</feature>
<keyword evidence="1" id="KW-1133">Transmembrane helix</keyword>
<dbReference type="AlphaFoldDB" id="A0A9Y2JPF2"/>
<evidence type="ECO:0000313" key="2">
    <source>
        <dbReference type="EMBL" id="WIY02218.1"/>
    </source>
</evidence>
<dbReference type="RefSeq" id="WP_285998647.1">
    <property type="nucleotide sequence ID" value="NZ_CP127295.1"/>
</dbReference>
<dbReference type="EMBL" id="CP127295">
    <property type="protein sequence ID" value="WIY02218.1"/>
    <property type="molecule type" value="Genomic_DNA"/>
</dbReference>
<name>A0A9Y2JPF2_9PSEU</name>
<proteinExistence type="predicted"/>
<organism evidence="2 3">
    <name type="scientific">Amycolatopsis mongoliensis</name>
    <dbReference type="NCBI Taxonomy" id="715475"/>
    <lineage>
        <taxon>Bacteria</taxon>
        <taxon>Bacillati</taxon>
        <taxon>Actinomycetota</taxon>
        <taxon>Actinomycetes</taxon>
        <taxon>Pseudonocardiales</taxon>
        <taxon>Pseudonocardiaceae</taxon>
        <taxon>Amycolatopsis</taxon>
    </lineage>
</organism>
<feature type="transmembrane region" description="Helical" evidence="1">
    <location>
        <begin position="62"/>
        <end position="81"/>
    </location>
</feature>